<evidence type="ECO:0000313" key="1">
    <source>
        <dbReference type="EMBL" id="KNC83392.1"/>
    </source>
</evidence>
<name>A0A0L0G2M8_9EUKA</name>
<dbReference type="EMBL" id="KQ241837">
    <property type="protein sequence ID" value="KNC83392.1"/>
    <property type="molecule type" value="Genomic_DNA"/>
</dbReference>
<dbReference type="GeneID" id="25904862"/>
<gene>
    <name evidence="1" type="ORF">SARC_04358</name>
</gene>
<keyword evidence="2" id="KW-1185">Reference proteome</keyword>
<protein>
    <submittedName>
        <fullName evidence="1">Uncharacterized protein</fullName>
    </submittedName>
</protein>
<dbReference type="RefSeq" id="XP_014157294.1">
    <property type="nucleotide sequence ID" value="XM_014301819.1"/>
</dbReference>
<evidence type="ECO:0000313" key="2">
    <source>
        <dbReference type="Proteomes" id="UP000054560"/>
    </source>
</evidence>
<dbReference type="Proteomes" id="UP000054560">
    <property type="component" value="Unassembled WGS sequence"/>
</dbReference>
<accession>A0A0L0G2M8</accession>
<organism evidence="1 2">
    <name type="scientific">Sphaeroforma arctica JP610</name>
    <dbReference type="NCBI Taxonomy" id="667725"/>
    <lineage>
        <taxon>Eukaryota</taxon>
        <taxon>Ichthyosporea</taxon>
        <taxon>Ichthyophonida</taxon>
        <taxon>Sphaeroforma</taxon>
    </lineage>
</organism>
<sequence length="114" mass="13052">MKGPSTISIPKIGQHACDRLLKRLLEALRRLPVKCTKVETAFAKEPTPEDEMKAEIHVTLVRLVAEAQYSMSILCKVKQDPEWVSDQDGHLRTMTHVQEATEVIHLIREQLRQL</sequence>
<dbReference type="AlphaFoldDB" id="A0A0L0G2M8"/>
<reference evidence="1 2" key="1">
    <citation type="submission" date="2011-02" db="EMBL/GenBank/DDBJ databases">
        <title>The Genome Sequence of Sphaeroforma arctica JP610.</title>
        <authorList>
            <consortium name="The Broad Institute Genome Sequencing Platform"/>
            <person name="Russ C."/>
            <person name="Cuomo C."/>
            <person name="Young S.K."/>
            <person name="Zeng Q."/>
            <person name="Gargeya S."/>
            <person name="Alvarado L."/>
            <person name="Berlin A."/>
            <person name="Chapman S.B."/>
            <person name="Chen Z."/>
            <person name="Freedman E."/>
            <person name="Gellesch M."/>
            <person name="Goldberg J."/>
            <person name="Griggs A."/>
            <person name="Gujja S."/>
            <person name="Heilman E."/>
            <person name="Heiman D."/>
            <person name="Howarth C."/>
            <person name="Mehta T."/>
            <person name="Neiman D."/>
            <person name="Pearson M."/>
            <person name="Roberts A."/>
            <person name="Saif S."/>
            <person name="Shea T."/>
            <person name="Shenoy N."/>
            <person name="Sisk P."/>
            <person name="Stolte C."/>
            <person name="Sykes S."/>
            <person name="White J."/>
            <person name="Yandava C."/>
            <person name="Burger G."/>
            <person name="Gray M.W."/>
            <person name="Holland P.W.H."/>
            <person name="King N."/>
            <person name="Lang F.B.F."/>
            <person name="Roger A.J."/>
            <person name="Ruiz-Trillo I."/>
            <person name="Haas B."/>
            <person name="Nusbaum C."/>
            <person name="Birren B."/>
        </authorList>
    </citation>
    <scope>NUCLEOTIDE SEQUENCE [LARGE SCALE GENOMIC DNA]</scope>
    <source>
        <strain evidence="1 2">JP610</strain>
    </source>
</reference>
<proteinExistence type="predicted"/>